<dbReference type="EMBL" id="JAKOGI010002064">
    <property type="protein sequence ID" value="KAJ8423069.1"/>
    <property type="molecule type" value="Genomic_DNA"/>
</dbReference>
<protein>
    <recommendedName>
        <fullName evidence="3">Aminotransferase-like plant mobile domain-containing protein</fullName>
    </recommendedName>
</protein>
<dbReference type="Proteomes" id="UP001153076">
    <property type="component" value="Unassembled WGS sequence"/>
</dbReference>
<evidence type="ECO:0008006" key="3">
    <source>
        <dbReference type="Google" id="ProtNLM"/>
    </source>
</evidence>
<dbReference type="OrthoDB" id="723791at2759"/>
<evidence type="ECO:0000313" key="2">
    <source>
        <dbReference type="Proteomes" id="UP001153076"/>
    </source>
</evidence>
<accession>A0A9Q1GPU5</accession>
<sequence length="322" mass="37489">MDRVVRVGFDVVDADVVLRSRYTLGSLVRLNVTLDDFHKDAVRGTMFTTTLEYGGMEMDLHLTLVLVKCWVPRWKAFRLVGRHVPFSVFDVALMTGLPALGTRIELDRLEVSTEMGRLVRERMYEWEREWLAEKVASRPAKKVRYFRKYVNCMASLAQEFNGEDQVGIFLRLYSWLVLSGVLFPWSLYGANWHMLGYADAPETLGQYAWAEAVWRDVVETMEDTQRKLYSGLLSKIQLNGSVWFYEYTTLFEVQNCQRYLRIASWGKIDHGSTSWPNRGLIVPALHPRSTEVREDVVDDYMTTVEFFHYLEDGEVRCSKKKC</sequence>
<dbReference type="AlphaFoldDB" id="A0A9Q1GPU5"/>
<evidence type="ECO:0000313" key="1">
    <source>
        <dbReference type="EMBL" id="KAJ8423069.1"/>
    </source>
</evidence>
<keyword evidence="2" id="KW-1185">Reference proteome</keyword>
<proteinExistence type="predicted"/>
<organism evidence="1 2">
    <name type="scientific">Carnegiea gigantea</name>
    <dbReference type="NCBI Taxonomy" id="171969"/>
    <lineage>
        <taxon>Eukaryota</taxon>
        <taxon>Viridiplantae</taxon>
        <taxon>Streptophyta</taxon>
        <taxon>Embryophyta</taxon>
        <taxon>Tracheophyta</taxon>
        <taxon>Spermatophyta</taxon>
        <taxon>Magnoliopsida</taxon>
        <taxon>eudicotyledons</taxon>
        <taxon>Gunneridae</taxon>
        <taxon>Pentapetalae</taxon>
        <taxon>Caryophyllales</taxon>
        <taxon>Cactineae</taxon>
        <taxon>Cactaceae</taxon>
        <taxon>Cactoideae</taxon>
        <taxon>Echinocereeae</taxon>
        <taxon>Carnegiea</taxon>
    </lineage>
</organism>
<reference evidence="1" key="1">
    <citation type="submission" date="2022-04" db="EMBL/GenBank/DDBJ databases">
        <title>Carnegiea gigantea Genome sequencing and assembly v2.</title>
        <authorList>
            <person name="Copetti D."/>
            <person name="Sanderson M.J."/>
            <person name="Burquez A."/>
            <person name="Wojciechowski M.F."/>
        </authorList>
    </citation>
    <scope>NUCLEOTIDE SEQUENCE</scope>
    <source>
        <strain evidence="1">SGP5-SGP5p</strain>
        <tissue evidence="1">Aerial part</tissue>
    </source>
</reference>
<comment type="caution">
    <text evidence="1">The sequence shown here is derived from an EMBL/GenBank/DDBJ whole genome shotgun (WGS) entry which is preliminary data.</text>
</comment>
<name>A0A9Q1GPU5_9CARY</name>
<gene>
    <name evidence="1" type="ORF">Cgig2_009338</name>
</gene>